<dbReference type="EMBL" id="OX597841">
    <property type="protein sequence ID" value="CAI9743042.1"/>
    <property type="molecule type" value="Genomic_DNA"/>
</dbReference>
<organism evidence="1 2">
    <name type="scientific">Octopus vulgaris</name>
    <name type="common">Common octopus</name>
    <dbReference type="NCBI Taxonomy" id="6645"/>
    <lineage>
        <taxon>Eukaryota</taxon>
        <taxon>Metazoa</taxon>
        <taxon>Spiralia</taxon>
        <taxon>Lophotrochozoa</taxon>
        <taxon>Mollusca</taxon>
        <taxon>Cephalopoda</taxon>
        <taxon>Coleoidea</taxon>
        <taxon>Octopodiformes</taxon>
        <taxon>Octopoda</taxon>
        <taxon>Incirrata</taxon>
        <taxon>Octopodidae</taxon>
        <taxon>Octopus</taxon>
    </lineage>
</organism>
<gene>
    <name evidence="1" type="ORF">OCTVUL_1B025995</name>
</gene>
<dbReference type="Proteomes" id="UP001162480">
    <property type="component" value="Chromosome 28"/>
</dbReference>
<proteinExistence type="predicted"/>
<name>A0AA36C028_OCTVU</name>
<accession>A0AA36C028</accession>
<sequence>MKSAEKWYDYQAESVAEDKQYKILRDMTIKCDDFILIKKPDIVIIEKMNQAIIEDIASLWDPRVNEKGKRESEEESGDEEGNCFYEIDGICFDVKKSS</sequence>
<protein>
    <submittedName>
        <fullName evidence="1">Uncharacterized protein</fullName>
    </submittedName>
</protein>
<dbReference type="AlphaFoldDB" id="A0AA36C028"/>
<keyword evidence="2" id="KW-1185">Reference proteome</keyword>
<evidence type="ECO:0000313" key="1">
    <source>
        <dbReference type="EMBL" id="CAI9743042.1"/>
    </source>
</evidence>
<reference evidence="1" key="1">
    <citation type="submission" date="2023-08" db="EMBL/GenBank/DDBJ databases">
        <authorList>
            <person name="Alioto T."/>
            <person name="Alioto T."/>
            <person name="Gomez Garrido J."/>
        </authorList>
    </citation>
    <scope>NUCLEOTIDE SEQUENCE</scope>
</reference>
<evidence type="ECO:0000313" key="2">
    <source>
        <dbReference type="Proteomes" id="UP001162480"/>
    </source>
</evidence>